<dbReference type="EMBL" id="JACSDY010000022">
    <property type="protein sequence ID" value="KAF7392477.1"/>
    <property type="molecule type" value="Genomic_DNA"/>
</dbReference>
<gene>
    <name evidence="1" type="ORF">H0235_017476</name>
</gene>
<accession>A0A834N117</accession>
<evidence type="ECO:0000313" key="1">
    <source>
        <dbReference type="EMBL" id="KAF7392477.1"/>
    </source>
</evidence>
<evidence type="ECO:0000313" key="2">
    <source>
        <dbReference type="Proteomes" id="UP000600918"/>
    </source>
</evidence>
<name>A0A834N117_VESPE</name>
<proteinExistence type="predicted"/>
<keyword evidence="2" id="KW-1185">Reference proteome</keyword>
<protein>
    <submittedName>
        <fullName evidence="1">Uncharacterized protein</fullName>
    </submittedName>
</protein>
<dbReference type="Proteomes" id="UP000600918">
    <property type="component" value="Unassembled WGS sequence"/>
</dbReference>
<comment type="caution">
    <text evidence="1">The sequence shown here is derived from an EMBL/GenBank/DDBJ whole genome shotgun (WGS) entry which is preliminary data.</text>
</comment>
<organism evidence="1 2">
    <name type="scientific">Vespula pensylvanica</name>
    <name type="common">Western yellow jacket</name>
    <name type="synonym">Wasp</name>
    <dbReference type="NCBI Taxonomy" id="30213"/>
    <lineage>
        <taxon>Eukaryota</taxon>
        <taxon>Metazoa</taxon>
        <taxon>Ecdysozoa</taxon>
        <taxon>Arthropoda</taxon>
        <taxon>Hexapoda</taxon>
        <taxon>Insecta</taxon>
        <taxon>Pterygota</taxon>
        <taxon>Neoptera</taxon>
        <taxon>Endopterygota</taxon>
        <taxon>Hymenoptera</taxon>
        <taxon>Apocrita</taxon>
        <taxon>Aculeata</taxon>
        <taxon>Vespoidea</taxon>
        <taxon>Vespidae</taxon>
        <taxon>Vespinae</taxon>
        <taxon>Vespula</taxon>
    </lineage>
</organism>
<sequence length="197" mass="22804">MPMDLNKVKHNNNTPIITNKPLISMAERTFSIPITLGIPTSNRFLSIVTPEYHETSENSTPDKIPSSPAIFLEEVLDMQSMISLLEKVVKKENYSLKANNDKVKILPKNVDAYKKIVKQLKKANARFHIYQFKQDRTFKVVLHNIHHLANMVELKDELLLLGYEILNISNVNHNKTLQSFSPFFIDLKQKQNNKEIY</sequence>
<dbReference type="AlphaFoldDB" id="A0A834N117"/>
<reference evidence="1" key="1">
    <citation type="journal article" date="2020" name="G3 (Bethesda)">
        <title>High-Quality Assemblies for Three Invasive Social Wasps from the &lt;i&gt;Vespula&lt;/i&gt; Genus.</title>
        <authorList>
            <person name="Harrop T.W.R."/>
            <person name="Guhlin J."/>
            <person name="McLaughlin G.M."/>
            <person name="Permina E."/>
            <person name="Stockwell P."/>
            <person name="Gilligan J."/>
            <person name="Le Lec M.F."/>
            <person name="Gruber M.A.M."/>
            <person name="Quinn O."/>
            <person name="Lovegrove M."/>
            <person name="Duncan E.J."/>
            <person name="Remnant E.J."/>
            <person name="Van Eeckhoven J."/>
            <person name="Graham B."/>
            <person name="Knapp R.A."/>
            <person name="Langford K.W."/>
            <person name="Kronenberg Z."/>
            <person name="Press M.O."/>
            <person name="Eacker S.M."/>
            <person name="Wilson-Rankin E.E."/>
            <person name="Purcell J."/>
            <person name="Lester P.J."/>
            <person name="Dearden P.K."/>
        </authorList>
    </citation>
    <scope>NUCLEOTIDE SEQUENCE</scope>
    <source>
        <strain evidence="1">Volc-1</strain>
    </source>
</reference>